<dbReference type="Pfam" id="PF03994">
    <property type="entry name" value="DUF350"/>
    <property type="match status" value="1"/>
</dbReference>
<evidence type="ECO:0000256" key="2">
    <source>
        <dbReference type="ARBA" id="ARBA00005779"/>
    </source>
</evidence>
<keyword evidence="5 7" id="KW-1133">Transmembrane helix</keyword>
<feature type="transmembrane region" description="Helical" evidence="7">
    <location>
        <begin position="51"/>
        <end position="71"/>
    </location>
</feature>
<reference evidence="8 9" key="1">
    <citation type="submission" date="2019-11" db="EMBL/GenBank/DDBJ databases">
        <title>Whole-genome sequence of a Rhodoblastus acidophilus DSM 142.</title>
        <authorList>
            <person name="Kyndt J.A."/>
            <person name="Meyer T.E."/>
        </authorList>
    </citation>
    <scope>NUCLEOTIDE SEQUENCE [LARGE SCALE GENOMIC DNA]</scope>
    <source>
        <strain evidence="8 9">DSM 142</strain>
    </source>
</reference>
<comment type="similarity">
    <text evidence="2">Belongs to the UPF0719 family.</text>
</comment>
<dbReference type="InterPro" id="IPR007140">
    <property type="entry name" value="DUF350"/>
</dbReference>
<keyword evidence="4 7" id="KW-0812">Transmembrane</keyword>
<proteinExistence type="inferred from homology"/>
<keyword evidence="6 7" id="KW-0472">Membrane</keyword>
<feature type="transmembrane region" description="Helical" evidence="7">
    <location>
        <begin position="12"/>
        <end position="30"/>
    </location>
</feature>
<sequence>MPDFLPGVAAFFAYFLGSIGFVVLFCAIYARLTPYDEFDLIVRQHNASAGLAYSGALLGFAVALAGAIHHTTSVVEFAVWGVVALVSQFVAYGLARLLHPGLPHAIEQNAMASAIWAAAVSVSSGVIAAACMSP</sequence>
<dbReference type="RefSeq" id="WP_264586300.1">
    <property type="nucleotide sequence ID" value="NZ_JAOQNR010000021.1"/>
</dbReference>
<dbReference type="PANTHER" id="PTHR40043:SF1">
    <property type="entry name" value="UPF0719 INNER MEMBRANE PROTEIN YJFL"/>
    <property type="match status" value="1"/>
</dbReference>
<comment type="caution">
    <text evidence="8">The sequence shown here is derived from an EMBL/GenBank/DDBJ whole genome shotgun (WGS) entry which is preliminary data.</text>
</comment>
<comment type="subcellular location">
    <subcellularLocation>
        <location evidence="1">Cell membrane</location>
        <topology evidence="1">Multi-pass membrane protein</topology>
    </subcellularLocation>
</comment>
<evidence type="ECO:0000256" key="3">
    <source>
        <dbReference type="ARBA" id="ARBA00022475"/>
    </source>
</evidence>
<protein>
    <submittedName>
        <fullName evidence="8">DUF350 domain-containing protein</fullName>
    </submittedName>
</protein>
<feature type="transmembrane region" description="Helical" evidence="7">
    <location>
        <begin position="110"/>
        <end position="130"/>
    </location>
</feature>
<evidence type="ECO:0000313" key="8">
    <source>
        <dbReference type="EMBL" id="MTV32864.1"/>
    </source>
</evidence>
<accession>A0A6N8DVH7</accession>
<dbReference type="AlphaFoldDB" id="A0A6N8DVH7"/>
<keyword evidence="3" id="KW-1003">Cell membrane</keyword>
<organism evidence="8 9">
    <name type="scientific">Rhodoblastus acidophilus</name>
    <name type="common">Rhodopseudomonas acidophila</name>
    <dbReference type="NCBI Taxonomy" id="1074"/>
    <lineage>
        <taxon>Bacteria</taxon>
        <taxon>Pseudomonadati</taxon>
        <taxon>Pseudomonadota</taxon>
        <taxon>Alphaproteobacteria</taxon>
        <taxon>Hyphomicrobiales</taxon>
        <taxon>Rhodoblastaceae</taxon>
        <taxon>Rhodoblastus</taxon>
    </lineage>
</organism>
<evidence type="ECO:0000256" key="4">
    <source>
        <dbReference type="ARBA" id="ARBA00022692"/>
    </source>
</evidence>
<evidence type="ECO:0000313" key="9">
    <source>
        <dbReference type="Proteomes" id="UP000439113"/>
    </source>
</evidence>
<dbReference type="GO" id="GO:0005886">
    <property type="term" value="C:plasma membrane"/>
    <property type="evidence" value="ECO:0007669"/>
    <property type="project" value="UniProtKB-SubCell"/>
</dbReference>
<dbReference type="Proteomes" id="UP000439113">
    <property type="component" value="Unassembled WGS sequence"/>
</dbReference>
<dbReference type="PANTHER" id="PTHR40043">
    <property type="entry name" value="UPF0719 INNER MEMBRANE PROTEIN YJFL"/>
    <property type="match status" value="1"/>
</dbReference>
<feature type="transmembrane region" description="Helical" evidence="7">
    <location>
        <begin position="77"/>
        <end position="98"/>
    </location>
</feature>
<dbReference type="EMBL" id="WNKS01000022">
    <property type="protein sequence ID" value="MTV32864.1"/>
    <property type="molecule type" value="Genomic_DNA"/>
</dbReference>
<evidence type="ECO:0000256" key="1">
    <source>
        <dbReference type="ARBA" id="ARBA00004651"/>
    </source>
</evidence>
<gene>
    <name evidence="8" type="ORF">GJ654_17940</name>
</gene>
<name>A0A6N8DVH7_RHOAC</name>
<evidence type="ECO:0000256" key="7">
    <source>
        <dbReference type="SAM" id="Phobius"/>
    </source>
</evidence>
<evidence type="ECO:0000256" key="6">
    <source>
        <dbReference type="ARBA" id="ARBA00023136"/>
    </source>
</evidence>
<evidence type="ECO:0000256" key="5">
    <source>
        <dbReference type="ARBA" id="ARBA00022989"/>
    </source>
</evidence>